<dbReference type="SUPFAM" id="SSF102114">
    <property type="entry name" value="Radical SAM enzymes"/>
    <property type="match status" value="1"/>
</dbReference>
<proteinExistence type="predicted"/>
<protein>
    <submittedName>
        <fullName evidence="1">Uncharacterized protein</fullName>
    </submittedName>
</protein>
<dbReference type="InterPro" id="IPR007197">
    <property type="entry name" value="rSAM"/>
</dbReference>
<accession>A0A7G9YIR6</accession>
<dbReference type="SFLD" id="SFLDS00029">
    <property type="entry name" value="Radical_SAM"/>
    <property type="match status" value="1"/>
</dbReference>
<dbReference type="AlphaFoldDB" id="A0A7G9YIR6"/>
<name>A0A7G9YIR6_9EURY</name>
<sequence>MLNPVLVVLNFLAISLKVFRGRTVQYALKSIYTISTIRYGCLTQGNDRHREIRHAGIWASDSSFAPSCFCSGLGYTSTPERKHGVPPIPGKAFDRLVKRQFNAKSGKNIPDQVTISITEDCPNRCTHCALPDTGNRTSLSPDEVK</sequence>
<reference evidence="1" key="1">
    <citation type="submission" date="2020-06" db="EMBL/GenBank/DDBJ databases">
        <title>Unique genomic features of the anaerobic methanotrophic archaea.</title>
        <authorList>
            <person name="Chadwick G.L."/>
            <person name="Skennerton C.T."/>
            <person name="Laso-Perez R."/>
            <person name="Leu A.O."/>
            <person name="Speth D.R."/>
            <person name="Yu H."/>
            <person name="Morgan-Lang C."/>
            <person name="Hatzenpichler R."/>
            <person name="Goudeau D."/>
            <person name="Malmstrom R."/>
            <person name="Brazelton W.J."/>
            <person name="Woyke T."/>
            <person name="Hallam S.J."/>
            <person name="Tyson G.W."/>
            <person name="Wegener G."/>
            <person name="Boetius A."/>
            <person name="Orphan V."/>
        </authorList>
    </citation>
    <scope>NUCLEOTIDE SEQUENCE</scope>
</reference>
<dbReference type="EMBL" id="MT631282">
    <property type="protein sequence ID" value="QNO47900.1"/>
    <property type="molecule type" value="Genomic_DNA"/>
</dbReference>
<gene>
    <name evidence="1" type="ORF">LLFONJKP_00021</name>
</gene>
<organism evidence="1">
    <name type="scientific">Candidatus Methanogaster sp. ANME-2c ERB4</name>
    <dbReference type="NCBI Taxonomy" id="2759911"/>
    <lineage>
        <taxon>Archaea</taxon>
        <taxon>Methanobacteriati</taxon>
        <taxon>Methanobacteriota</taxon>
        <taxon>Stenosarchaea group</taxon>
        <taxon>Methanomicrobia</taxon>
        <taxon>Methanosarcinales</taxon>
        <taxon>ANME-2 cluster</taxon>
        <taxon>Candidatus Methanogasteraceae</taxon>
        <taxon>Candidatus Methanogaster</taxon>
    </lineage>
</organism>
<dbReference type="InterPro" id="IPR058240">
    <property type="entry name" value="rSAM_sf"/>
</dbReference>
<dbReference type="GO" id="GO:0051536">
    <property type="term" value="F:iron-sulfur cluster binding"/>
    <property type="evidence" value="ECO:0007669"/>
    <property type="project" value="InterPro"/>
</dbReference>
<evidence type="ECO:0000313" key="1">
    <source>
        <dbReference type="EMBL" id="QNO47900.1"/>
    </source>
</evidence>
<dbReference type="GO" id="GO:0003824">
    <property type="term" value="F:catalytic activity"/>
    <property type="evidence" value="ECO:0007669"/>
    <property type="project" value="InterPro"/>
</dbReference>